<keyword evidence="1 2" id="KW-0238">DNA-binding</keyword>
<dbReference type="GO" id="GO:0003677">
    <property type="term" value="F:DNA binding"/>
    <property type="evidence" value="ECO:0007669"/>
    <property type="project" value="UniProtKB-UniRule"/>
</dbReference>
<feature type="region of interest" description="Disordered" evidence="3">
    <location>
        <begin position="190"/>
        <end position="215"/>
    </location>
</feature>
<dbReference type="InterPro" id="IPR001647">
    <property type="entry name" value="HTH_TetR"/>
</dbReference>
<keyword evidence="6" id="KW-1185">Reference proteome</keyword>
<dbReference type="Gene3D" id="1.10.357.10">
    <property type="entry name" value="Tetracycline Repressor, domain 2"/>
    <property type="match status" value="1"/>
</dbReference>
<dbReference type="InterPro" id="IPR050109">
    <property type="entry name" value="HTH-type_TetR-like_transc_reg"/>
</dbReference>
<dbReference type="Proteomes" id="UP001206128">
    <property type="component" value="Unassembled WGS sequence"/>
</dbReference>
<reference evidence="5" key="1">
    <citation type="submission" date="2022-06" db="EMBL/GenBank/DDBJ databases">
        <title>Genomic Encyclopedia of Archaeal and Bacterial Type Strains, Phase II (KMG-II): from individual species to whole genera.</title>
        <authorList>
            <person name="Goeker M."/>
        </authorList>
    </citation>
    <scope>NUCLEOTIDE SEQUENCE</scope>
    <source>
        <strain evidence="5">DSM 43935</strain>
    </source>
</reference>
<dbReference type="AlphaFoldDB" id="A0AAE3GC95"/>
<evidence type="ECO:0000256" key="1">
    <source>
        <dbReference type="ARBA" id="ARBA00023125"/>
    </source>
</evidence>
<comment type="caution">
    <text evidence="5">The sequence shown here is derived from an EMBL/GenBank/DDBJ whole genome shotgun (WGS) entry which is preliminary data.</text>
</comment>
<dbReference type="SUPFAM" id="SSF48498">
    <property type="entry name" value="Tetracyclin repressor-like, C-terminal domain"/>
    <property type="match status" value="1"/>
</dbReference>
<dbReference type="EMBL" id="JAMTCK010000004">
    <property type="protein sequence ID" value="MCP2165153.1"/>
    <property type="molecule type" value="Genomic_DNA"/>
</dbReference>
<evidence type="ECO:0000256" key="2">
    <source>
        <dbReference type="PROSITE-ProRule" id="PRU00335"/>
    </source>
</evidence>
<dbReference type="InterPro" id="IPR036271">
    <property type="entry name" value="Tet_transcr_reg_TetR-rel_C_sf"/>
</dbReference>
<dbReference type="InterPro" id="IPR009057">
    <property type="entry name" value="Homeodomain-like_sf"/>
</dbReference>
<evidence type="ECO:0000259" key="4">
    <source>
        <dbReference type="PROSITE" id="PS50977"/>
    </source>
</evidence>
<dbReference type="Pfam" id="PF00440">
    <property type="entry name" value="TetR_N"/>
    <property type="match status" value="1"/>
</dbReference>
<dbReference type="PRINTS" id="PR00455">
    <property type="entry name" value="HTHTETR"/>
</dbReference>
<feature type="DNA-binding region" description="H-T-H motif" evidence="2">
    <location>
        <begin position="29"/>
        <end position="48"/>
    </location>
</feature>
<proteinExistence type="predicted"/>
<protein>
    <submittedName>
        <fullName evidence="5">Transcriptional regulator, TetR family</fullName>
    </submittedName>
</protein>
<dbReference type="PANTHER" id="PTHR30328">
    <property type="entry name" value="TRANSCRIPTIONAL REPRESSOR"/>
    <property type="match status" value="1"/>
</dbReference>
<dbReference type="PROSITE" id="PS50977">
    <property type="entry name" value="HTH_TETR_2"/>
    <property type="match status" value="1"/>
</dbReference>
<gene>
    <name evidence="5" type="ORF">LX83_002002</name>
</gene>
<dbReference type="Pfam" id="PF17926">
    <property type="entry name" value="TetR_C_21"/>
    <property type="match status" value="1"/>
</dbReference>
<dbReference type="GO" id="GO:0006355">
    <property type="term" value="P:regulation of DNA-templated transcription"/>
    <property type="evidence" value="ECO:0007669"/>
    <property type="project" value="UniProtKB-ARBA"/>
</dbReference>
<dbReference type="SUPFAM" id="SSF46689">
    <property type="entry name" value="Homeodomain-like"/>
    <property type="match status" value="1"/>
</dbReference>
<feature type="domain" description="HTH tetR-type" evidence="4">
    <location>
        <begin position="6"/>
        <end position="66"/>
    </location>
</feature>
<dbReference type="RefSeq" id="WP_253769687.1">
    <property type="nucleotide sequence ID" value="NZ_JAMTCK010000004.1"/>
</dbReference>
<organism evidence="5 6">
    <name type="scientific">Goodfellowiella coeruleoviolacea</name>
    <dbReference type="NCBI Taxonomy" id="334858"/>
    <lineage>
        <taxon>Bacteria</taxon>
        <taxon>Bacillati</taxon>
        <taxon>Actinomycetota</taxon>
        <taxon>Actinomycetes</taxon>
        <taxon>Pseudonocardiales</taxon>
        <taxon>Pseudonocardiaceae</taxon>
        <taxon>Goodfellowiella</taxon>
    </lineage>
</organism>
<name>A0AAE3GC95_9PSEU</name>
<evidence type="ECO:0000256" key="3">
    <source>
        <dbReference type="SAM" id="MobiDB-lite"/>
    </source>
</evidence>
<sequence length="215" mass="23702">MPRDSQATKARIFAAAAAEFAAHGIAGSRVERIAAQAGANKQLIYAYFGDKERLFAQVLEHELNLLAKAVPVEPDDLETYPERLYEYYQRHPEVGRLLLWEALELTGQPVPSEAERTAHYADKAAAIATAQQRGAVTREFTPDMLVLLLISLVAYPMSVTQVRRMLLGGDTRTQQDRTRAAVLLAARRLMAPAEADHQRPSGEPQPDPETGPETG</sequence>
<dbReference type="InterPro" id="IPR041467">
    <property type="entry name" value="Sco4008_C"/>
</dbReference>
<evidence type="ECO:0000313" key="6">
    <source>
        <dbReference type="Proteomes" id="UP001206128"/>
    </source>
</evidence>
<evidence type="ECO:0000313" key="5">
    <source>
        <dbReference type="EMBL" id="MCP2165153.1"/>
    </source>
</evidence>
<accession>A0AAE3GC95</accession>
<dbReference type="PANTHER" id="PTHR30328:SF54">
    <property type="entry name" value="HTH-TYPE TRANSCRIPTIONAL REPRESSOR SCO4008"/>
    <property type="match status" value="1"/>
</dbReference>